<keyword evidence="10" id="KW-1133">Transmembrane helix</keyword>
<comment type="caution">
    <text evidence="15">The sequence shown here is derived from an EMBL/GenBank/DDBJ whole genome shotgun (WGS) entry which is preliminary data.</text>
</comment>
<name>A0A5N6LP75_9ASTR</name>
<keyword evidence="2" id="KW-0723">Serine/threonine-protein kinase</keyword>
<evidence type="ECO:0000256" key="8">
    <source>
        <dbReference type="ARBA" id="ARBA00022777"/>
    </source>
</evidence>
<sequence length="799" mass="90439">MQLRRRRRQLIDGVDRRINEEQWSLAIWAQDSIKEGRLKKIVDTDIRESVSPKCLKVFAKLAKGCLHKHPKQRPTMAEVVVCLESILALQEKTIMQYLAKFAPGGSSVYFLELFFDNVGGENQKLRRFDIITLIVATENFSEANKISHARKPLYKGKLQNGLSIAVAPTSLVTQSEEEYMKEASILVKLEHENVVKLLGYCIEGKRWFLVYEFTMLKSLVHLMFYPKCTLLNWDTRYKIVLGVAKALLYLHKDAPVRVIHCDVQPVNILLDESLNAKLSSFWNARCLSINKTDCHMSRINGTFGYMAPEYRIHGYLSTKADVYSFGVLILEIITGPVDRSIDEEQWALAIWAQDSIKEGRLKQIVDTNIRGLVSPKCVKMFAQLAKRCLHKQLKQRPTMAEVVVCLESILALQEKANNTSQLTIVQKFGRFAPMFIYPSNVENSGGSSVKSLELYFDTVGGENQTLHRFDIDTLIVATQNFSEDNRIAPYSCGRYKGKLQNGQSIAVAPTSSGTTCEVYMNEASILAKLEHENVAKLLGYCIEGKIWFLVYEFTVLESLDRLMFGSRSIHLNWDKRYKIILGVARALLYLHKDAPFRVIHSDVNPRNIFLDESLNAKLSNFWNARCLAINETDRHVSRIFAGCGGYLAPEYVLYGDLSTKADVFNLGVLILQIIIGHKGTTIDISPEEGLLKFVEGNWLNGTLSNIIDPMIDVDLNSLTSFVRLLCVQEDAADRPTMEEVVSMLIDRLSLALPVAKMRQMITTTRECSNGISFPVDDNDSHDGYYTCADEDDFLSELIP</sequence>
<keyword evidence="12" id="KW-0675">Receptor</keyword>
<gene>
    <name evidence="15" type="ORF">E3N88_40962</name>
</gene>
<dbReference type="PANTHER" id="PTHR27006">
    <property type="entry name" value="PROMASTIGOTE SURFACE ANTIGEN PROTEIN PSA"/>
    <property type="match status" value="1"/>
</dbReference>
<keyword evidence="16" id="KW-1185">Reference proteome</keyword>
<keyword evidence="11" id="KW-0472">Membrane</keyword>
<dbReference type="GO" id="GO:0006950">
    <property type="term" value="P:response to stress"/>
    <property type="evidence" value="ECO:0007669"/>
    <property type="project" value="UniProtKB-ARBA"/>
</dbReference>
<reference evidence="15 16" key="1">
    <citation type="submission" date="2019-05" db="EMBL/GenBank/DDBJ databases">
        <title>Mikania micrantha, genome provides insights into the molecular mechanism of rapid growth.</title>
        <authorList>
            <person name="Liu B."/>
        </authorList>
    </citation>
    <scope>NUCLEOTIDE SEQUENCE [LARGE SCALE GENOMIC DNA]</scope>
    <source>
        <strain evidence="15">NLD-2019</strain>
        <tissue evidence="15">Leaf</tissue>
    </source>
</reference>
<keyword evidence="8" id="KW-0418">Kinase</keyword>
<evidence type="ECO:0000256" key="10">
    <source>
        <dbReference type="ARBA" id="ARBA00022989"/>
    </source>
</evidence>
<evidence type="ECO:0000256" key="6">
    <source>
        <dbReference type="ARBA" id="ARBA00022737"/>
    </source>
</evidence>
<dbReference type="GO" id="GO:0016020">
    <property type="term" value="C:membrane"/>
    <property type="evidence" value="ECO:0007669"/>
    <property type="project" value="UniProtKB-SubCell"/>
</dbReference>
<dbReference type="Gene3D" id="3.30.200.20">
    <property type="entry name" value="Phosphorylase Kinase, domain 1"/>
    <property type="match status" value="2"/>
</dbReference>
<dbReference type="GO" id="GO:0005524">
    <property type="term" value="F:ATP binding"/>
    <property type="evidence" value="ECO:0007669"/>
    <property type="project" value="UniProtKB-KW"/>
</dbReference>
<proteinExistence type="predicted"/>
<evidence type="ECO:0000313" key="16">
    <source>
        <dbReference type="Proteomes" id="UP000326396"/>
    </source>
</evidence>
<dbReference type="Proteomes" id="UP000326396">
    <property type="component" value="Linkage Group LG9"/>
</dbReference>
<comment type="subcellular location">
    <subcellularLocation>
        <location evidence="1">Membrane</location>
        <topology evidence="1">Single-pass membrane protein</topology>
    </subcellularLocation>
</comment>
<dbReference type="PANTHER" id="PTHR27006:SF616">
    <property type="entry name" value="CYSTEINE-RICH RECEPTOR-LIKE PROTEIN KINASE 10"/>
    <property type="match status" value="1"/>
</dbReference>
<dbReference type="FunFam" id="1.10.510.10:FF:000129">
    <property type="entry name" value="cysteine-rich receptor-like protein kinase 10"/>
    <property type="match status" value="2"/>
</dbReference>
<evidence type="ECO:0000256" key="2">
    <source>
        <dbReference type="ARBA" id="ARBA00022527"/>
    </source>
</evidence>
<evidence type="ECO:0000256" key="9">
    <source>
        <dbReference type="ARBA" id="ARBA00022840"/>
    </source>
</evidence>
<feature type="domain" description="Protein kinase" evidence="14">
    <location>
        <begin position="481"/>
        <end position="748"/>
    </location>
</feature>
<dbReference type="EMBL" id="SZYD01000019">
    <property type="protein sequence ID" value="KAD2393985.1"/>
    <property type="molecule type" value="Genomic_DNA"/>
</dbReference>
<evidence type="ECO:0000256" key="4">
    <source>
        <dbReference type="ARBA" id="ARBA00022692"/>
    </source>
</evidence>
<keyword evidence="7" id="KW-0547">Nucleotide-binding</keyword>
<evidence type="ECO:0000256" key="5">
    <source>
        <dbReference type="ARBA" id="ARBA00022729"/>
    </source>
</evidence>
<dbReference type="AlphaFoldDB" id="A0A5N6LP75"/>
<evidence type="ECO:0000256" key="13">
    <source>
        <dbReference type="ARBA" id="ARBA00023180"/>
    </source>
</evidence>
<evidence type="ECO:0000256" key="11">
    <source>
        <dbReference type="ARBA" id="ARBA00023136"/>
    </source>
</evidence>
<keyword evidence="6" id="KW-0677">Repeat</keyword>
<evidence type="ECO:0000256" key="7">
    <source>
        <dbReference type="ARBA" id="ARBA00022741"/>
    </source>
</evidence>
<dbReference type="OrthoDB" id="4062651at2759"/>
<dbReference type="GO" id="GO:0004674">
    <property type="term" value="F:protein serine/threonine kinase activity"/>
    <property type="evidence" value="ECO:0007669"/>
    <property type="project" value="UniProtKB-KW"/>
</dbReference>
<keyword evidence="5" id="KW-0732">Signal</keyword>
<keyword evidence="3" id="KW-0808">Transferase</keyword>
<dbReference type="Gene3D" id="1.10.510.10">
    <property type="entry name" value="Transferase(Phosphotransferase) domain 1"/>
    <property type="match status" value="3"/>
</dbReference>
<evidence type="ECO:0000259" key="14">
    <source>
        <dbReference type="PROSITE" id="PS50011"/>
    </source>
</evidence>
<evidence type="ECO:0000313" key="15">
    <source>
        <dbReference type="EMBL" id="KAD2393985.1"/>
    </source>
</evidence>
<dbReference type="PROSITE" id="PS50011">
    <property type="entry name" value="PROTEIN_KINASE_DOM"/>
    <property type="match status" value="2"/>
</dbReference>
<protein>
    <recommendedName>
        <fullName evidence="14">Protein kinase domain-containing protein</fullName>
    </recommendedName>
</protein>
<keyword evidence="4" id="KW-0812">Transmembrane</keyword>
<dbReference type="SUPFAM" id="SSF56112">
    <property type="entry name" value="Protein kinase-like (PK-like)"/>
    <property type="match status" value="3"/>
</dbReference>
<feature type="domain" description="Protein kinase" evidence="14">
    <location>
        <begin position="95"/>
        <end position="410"/>
    </location>
</feature>
<keyword evidence="9" id="KW-0067">ATP-binding</keyword>
<evidence type="ECO:0000256" key="3">
    <source>
        <dbReference type="ARBA" id="ARBA00022679"/>
    </source>
</evidence>
<dbReference type="InterPro" id="IPR001245">
    <property type="entry name" value="Ser-Thr/Tyr_kinase_cat_dom"/>
</dbReference>
<organism evidence="15 16">
    <name type="scientific">Mikania micrantha</name>
    <name type="common">bitter vine</name>
    <dbReference type="NCBI Taxonomy" id="192012"/>
    <lineage>
        <taxon>Eukaryota</taxon>
        <taxon>Viridiplantae</taxon>
        <taxon>Streptophyta</taxon>
        <taxon>Embryophyta</taxon>
        <taxon>Tracheophyta</taxon>
        <taxon>Spermatophyta</taxon>
        <taxon>Magnoliopsida</taxon>
        <taxon>eudicotyledons</taxon>
        <taxon>Gunneridae</taxon>
        <taxon>Pentapetalae</taxon>
        <taxon>asterids</taxon>
        <taxon>campanulids</taxon>
        <taxon>Asterales</taxon>
        <taxon>Asteraceae</taxon>
        <taxon>Asteroideae</taxon>
        <taxon>Heliantheae alliance</taxon>
        <taxon>Eupatorieae</taxon>
        <taxon>Mikania</taxon>
    </lineage>
</organism>
<keyword evidence="13" id="KW-0325">Glycoprotein</keyword>
<dbReference type="InterPro" id="IPR000719">
    <property type="entry name" value="Prot_kinase_dom"/>
</dbReference>
<evidence type="ECO:0000256" key="12">
    <source>
        <dbReference type="ARBA" id="ARBA00023170"/>
    </source>
</evidence>
<dbReference type="InterPro" id="IPR011009">
    <property type="entry name" value="Kinase-like_dom_sf"/>
</dbReference>
<dbReference type="Pfam" id="PF07714">
    <property type="entry name" value="PK_Tyr_Ser-Thr"/>
    <property type="match status" value="1"/>
</dbReference>
<dbReference type="Pfam" id="PF00069">
    <property type="entry name" value="Pkinase"/>
    <property type="match status" value="1"/>
</dbReference>
<evidence type="ECO:0000256" key="1">
    <source>
        <dbReference type="ARBA" id="ARBA00004167"/>
    </source>
</evidence>
<accession>A0A5N6LP75</accession>